<evidence type="ECO:0000256" key="8">
    <source>
        <dbReference type="ARBA" id="ARBA00023136"/>
    </source>
</evidence>
<dbReference type="AlphaFoldDB" id="A0A1H6MQ91"/>
<comment type="similarity">
    <text evidence="3 9">Belongs to the CobD/CbiB family.</text>
</comment>
<name>A0A1H6MQ91_9BACT</name>
<evidence type="ECO:0000256" key="1">
    <source>
        <dbReference type="ARBA" id="ARBA00004651"/>
    </source>
</evidence>
<evidence type="ECO:0000256" key="5">
    <source>
        <dbReference type="ARBA" id="ARBA00022573"/>
    </source>
</evidence>
<comment type="function">
    <text evidence="9">Converts cobyric acid to cobinamide by the addition of aminopropanol on the F carboxylic group.</text>
</comment>
<dbReference type="PANTHER" id="PTHR34308:SF1">
    <property type="entry name" value="COBALAMIN BIOSYNTHESIS PROTEIN CBIB"/>
    <property type="match status" value="1"/>
</dbReference>
<evidence type="ECO:0000256" key="6">
    <source>
        <dbReference type="ARBA" id="ARBA00022692"/>
    </source>
</evidence>
<dbReference type="RefSeq" id="WP_071133518.1">
    <property type="nucleotide sequence ID" value="NZ_LT629973.1"/>
</dbReference>
<feature type="transmembrane region" description="Helical" evidence="9">
    <location>
        <begin position="162"/>
        <end position="183"/>
    </location>
</feature>
<dbReference type="GO" id="GO:0048472">
    <property type="term" value="F:threonine-phosphate decarboxylase activity"/>
    <property type="evidence" value="ECO:0007669"/>
    <property type="project" value="InterPro"/>
</dbReference>
<evidence type="ECO:0000256" key="4">
    <source>
        <dbReference type="ARBA" id="ARBA00022475"/>
    </source>
</evidence>
<feature type="transmembrane region" description="Helical" evidence="9">
    <location>
        <begin position="84"/>
        <end position="103"/>
    </location>
</feature>
<dbReference type="EMBL" id="LT629973">
    <property type="protein sequence ID" value="SEI00744.1"/>
    <property type="molecule type" value="Genomic_DNA"/>
</dbReference>
<protein>
    <recommendedName>
        <fullName evidence="9">Cobalamin biosynthesis protein CobD</fullName>
    </recommendedName>
</protein>
<keyword evidence="8 9" id="KW-0472">Membrane</keyword>
<dbReference type="GO" id="GO:0005886">
    <property type="term" value="C:plasma membrane"/>
    <property type="evidence" value="ECO:0007669"/>
    <property type="project" value="UniProtKB-SubCell"/>
</dbReference>
<dbReference type="InterPro" id="IPR004485">
    <property type="entry name" value="Cobalamin_biosynth_CobD/CbiB"/>
</dbReference>
<dbReference type="STRING" id="1679444.PYTT_2511"/>
<dbReference type="HAMAP" id="MF_00024">
    <property type="entry name" value="CobD_CbiB"/>
    <property type="match status" value="1"/>
</dbReference>
<evidence type="ECO:0000313" key="10">
    <source>
        <dbReference type="EMBL" id="SEI00744.1"/>
    </source>
</evidence>
<dbReference type="UniPathway" id="UPA00148"/>
<evidence type="ECO:0000256" key="9">
    <source>
        <dbReference type="HAMAP-Rule" id="MF_00024"/>
    </source>
</evidence>
<dbReference type="PANTHER" id="PTHR34308">
    <property type="entry name" value="COBALAMIN BIOSYNTHESIS PROTEIN CBIB"/>
    <property type="match status" value="1"/>
</dbReference>
<comment type="pathway">
    <text evidence="2 9">Cofactor biosynthesis; adenosylcobalamin biosynthesis.</text>
</comment>
<accession>A0A1H6MQ91</accession>
<dbReference type="OrthoDB" id="9811967at2"/>
<keyword evidence="4 9" id="KW-1003">Cell membrane</keyword>
<dbReference type="GO" id="GO:0009236">
    <property type="term" value="P:cobalamin biosynthetic process"/>
    <property type="evidence" value="ECO:0007669"/>
    <property type="project" value="UniProtKB-UniRule"/>
</dbReference>
<gene>
    <name evidence="9" type="primary">cobD</name>
    <name evidence="10" type="ORF">PYTT_2511</name>
</gene>
<evidence type="ECO:0000256" key="2">
    <source>
        <dbReference type="ARBA" id="ARBA00004953"/>
    </source>
</evidence>
<keyword evidence="6 9" id="KW-0812">Transmembrane</keyword>
<reference evidence="11" key="1">
    <citation type="submission" date="2016-09" db="EMBL/GenBank/DDBJ databases">
        <authorList>
            <person name="Koehorst J."/>
        </authorList>
    </citation>
    <scope>NUCLEOTIDE SEQUENCE [LARGE SCALE GENOMIC DNA]</scope>
</reference>
<proteinExistence type="inferred from homology"/>
<dbReference type="Proteomes" id="UP000176204">
    <property type="component" value="Chromosome I"/>
</dbReference>
<evidence type="ECO:0000313" key="11">
    <source>
        <dbReference type="Proteomes" id="UP000176204"/>
    </source>
</evidence>
<comment type="subcellular location">
    <subcellularLocation>
        <location evidence="1 9">Cell membrane</location>
        <topology evidence="1 9">Multi-pass membrane protein</topology>
    </subcellularLocation>
</comment>
<dbReference type="Pfam" id="PF03186">
    <property type="entry name" value="CobD_Cbib"/>
    <property type="match status" value="1"/>
</dbReference>
<dbReference type="NCBIfam" id="TIGR00380">
    <property type="entry name" value="cobal_cbiB"/>
    <property type="match status" value="1"/>
</dbReference>
<sequence>MEQYAPILILPAALLLDLALGEPPGCCHPVCHFGRWARLMERTWKRLLGKTFLAGSLAALCAVLPPVCLGAGIVLLAAALLPSWAAWCAAALAVYLCMAPRSLAAHARRVLSAARENDLPQAKRQVSMIVGRDTQTLDMHGVLRAAIESVSENLTDGILSTLFWATIGLLLGGPAGCAAAAILHRCFNTLDALWGKKNDEYRRFGTFAARTDDVLNYLPARLSLPLIALSCLPMPGMRSRRSLSIGWKYRSAHASPNSAWSEAAFAGALGLKLGGPVAYKGIPAPYPYIGEGRMDALPGDLSRSIVLMYAATCTATALFTLGTACF</sequence>
<dbReference type="KEGG" id="agl:PYTT_2511"/>
<keyword evidence="11" id="KW-1185">Reference proteome</keyword>
<feature type="transmembrane region" description="Helical" evidence="9">
    <location>
        <begin position="51"/>
        <end position="77"/>
    </location>
</feature>
<comment type="caution">
    <text evidence="9">Lacks conserved residue(s) required for the propagation of feature annotation.</text>
</comment>
<dbReference type="GO" id="GO:0015420">
    <property type="term" value="F:ABC-type vitamin B12 transporter activity"/>
    <property type="evidence" value="ECO:0007669"/>
    <property type="project" value="UniProtKB-UniRule"/>
</dbReference>
<keyword evidence="5 9" id="KW-0169">Cobalamin biosynthesis</keyword>
<evidence type="ECO:0000256" key="7">
    <source>
        <dbReference type="ARBA" id="ARBA00022989"/>
    </source>
</evidence>
<keyword evidence="7 9" id="KW-1133">Transmembrane helix</keyword>
<organism evidence="10 11">
    <name type="scientific">Akkermansia glycaniphila</name>
    <dbReference type="NCBI Taxonomy" id="1679444"/>
    <lineage>
        <taxon>Bacteria</taxon>
        <taxon>Pseudomonadati</taxon>
        <taxon>Verrucomicrobiota</taxon>
        <taxon>Verrucomicrobiia</taxon>
        <taxon>Verrucomicrobiales</taxon>
        <taxon>Akkermansiaceae</taxon>
        <taxon>Akkermansia</taxon>
    </lineage>
</organism>
<evidence type="ECO:0000256" key="3">
    <source>
        <dbReference type="ARBA" id="ARBA00006263"/>
    </source>
</evidence>